<dbReference type="EMBL" id="VDMA02000009">
    <property type="protein sequence ID" value="KAB8183645.1"/>
    <property type="molecule type" value="Genomic_DNA"/>
</dbReference>
<dbReference type="InterPro" id="IPR029039">
    <property type="entry name" value="Flavoprotein-like_sf"/>
</dbReference>
<dbReference type="InterPro" id="IPR005025">
    <property type="entry name" value="FMN_Rdtase-like_dom"/>
</dbReference>
<dbReference type="GO" id="GO:0016491">
    <property type="term" value="F:oxidoreductase activity"/>
    <property type="evidence" value="ECO:0007669"/>
    <property type="project" value="InterPro"/>
</dbReference>
<protein>
    <submittedName>
        <fullName evidence="2">NADPH-dependent FMN reductase</fullName>
    </submittedName>
</protein>
<comment type="caution">
    <text evidence="2">The sequence shown here is derived from an EMBL/GenBank/DDBJ whole genome shotgun (WGS) entry which is preliminary data.</text>
</comment>
<dbReference type="Pfam" id="PF03358">
    <property type="entry name" value="FMN_red"/>
    <property type="match status" value="1"/>
</dbReference>
<sequence>MYIAVVDQEGAALLGESRQAVRVLLVSGSTRGSSTNTAALRTAVLAAPDEVEAVLYEGLADLPAFTPDEDPGHPHPAVRVLRERITAADAVVFSTPEYAGALPGSFKNLLDWTVGGGELNRKPVAWINVAAPGRGDAAYAELAKVLGYVDAVIVDECCVRLPVARDAVGADGSVADAEFRARLTDVLGTLALHARQSPAEVPATLRR</sequence>
<organism evidence="2 3">
    <name type="scientific">Microbispora catharanthi</name>
    <dbReference type="NCBI Taxonomy" id="1712871"/>
    <lineage>
        <taxon>Bacteria</taxon>
        <taxon>Bacillati</taxon>
        <taxon>Actinomycetota</taxon>
        <taxon>Actinomycetes</taxon>
        <taxon>Streptosporangiales</taxon>
        <taxon>Streptosporangiaceae</taxon>
        <taxon>Microbispora</taxon>
    </lineage>
</organism>
<dbReference type="GO" id="GO:0005829">
    <property type="term" value="C:cytosol"/>
    <property type="evidence" value="ECO:0007669"/>
    <property type="project" value="TreeGrafter"/>
</dbReference>
<name>A0A5N6BT43_9ACTN</name>
<keyword evidence="3" id="KW-1185">Reference proteome</keyword>
<dbReference type="InterPro" id="IPR050712">
    <property type="entry name" value="NAD(P)H-dep_reductase"/>
</dbReference>
<reference evidence="2 3" key="1">
    <citation type="submission" date="2019-10" db="EMBL/GenBank/DDBJ databases">
        <title>Nonomuraea sp. nov., isolated from Phyllanthus amarus.</title>
        <authorList>
            <person name="Klykleung N."/>
            <person name="Tanasupawat S."/>
        </authorList>
    </citation>
    <scope>NUCLEOTIDE SEQUENCE [LARGE SCALE GENOMIC DNA]</scope>
    <source>
        <strain evidence="2 3">CR1-09</strain>
    </source>
</reference>
<dbReference type="AlphaFoldDB" id="A0A5N6BT43"/>
<dbReference type="PANTHER" id="PTHR30543:SF21">
    <property type="entry name" value="NAD(P)H-DEPENDENT FMN REDUCTASE LOT6"/>
    <property type="match status" value="1"/>
</dbReference>
<feature type="domain" description="NADPH-dependent FMN reductase-like" evidence="1">
    <location>
        <begin position="22"/>
        <end position="159"/>
    </location>
</feature>
<dbReference type="Proteomes" id="UP000313066">
    <property type="component" value="Unassembled WGS sequence"/>
</dbReference>
<evidence type="ECO:0000259" key="1">
    <source>
        <dbReference type="Pfam" id="PF03358"/>
    </source>
</evidence>
<dbReference type="Gene3D" id="3.40.50.360">
    <property type="match status" value="1"/>
</dbReference>
<dbReference type="PANTHER" id="PTHR30543">
    <property type="entry name" value="CHROMATE REDUCTASE"/>
    <property type="match status" value="1"/>
</dbReference>
<accession>A0A5N6BT43</accession>
<dbReference type="GO" id="GO:0010181">
    <property type="term" value="F:FMN binding"/>
    <property type="evidence" value="ECO:0007669"/>
    <property type="project" value="TreeGrafter"/>
</dbReference>
<proteinExistence type="predicted"/>
<evidence type="ECO:0000313" key="2">
    <source>
        <dbReference type="EMBL" id="KAB8183645.1"/>
    </source>
</evidence>
<evidence type="ECO:0000313" key="3">
    <source>
        <dbReference type="Proteomes" id="UP000313066"/>
    </source>
</evidence>
<dbReference type="RefSeq" id="WP_139575753.1">
    <property type="nucleotide sequence ID" value="NZ_VDMA02000009.1"/>
</dbReference>
<gene>
    <name evidence="2" type="ORF">FH610_018395</name>
</gene>
<dbReference type="SUPFAM" id="SSF52218">
    <property type="entry name" value="Flavoproteins"/>
    <property type="match status" value="1"/>
</dbReference>